<dbReference type="InterPro" id="IPR012337">
    <property type="entry name" value="RNaseH-like_sf"/>
</dbReference>
<dbReference type="Pfam" id="PF22936">
    <property type="entry name" value="Pol_BBD"/>
    <property type="match status" value="1"/>
</dbReference>
<dbReference type="Pfam" id="PF07727">
    <property type="entry name" value="RVT_2"/>
    <property type="match status" value="1"/>
</dbReference>
<dbReference type="PROSITE" id="PS50994">
    <property type="entry name" value="INTEGRASE"/>
    <property type="match status" value="1"/>
</dbReference>
<evidence type="ECO:0000313" key="7">
    <source>
        <dbReference type="EMBL" id="PKU73330.1"/>
    </source>
</evidence>
<reference evidence="7 8" key="2">
    <citation type="journal article" date="2017" name="Nature">
        <title>The Apostasia genome and the evolution of orchids.</title>
        <authorList>
            <person name="Zhang G.Q."/>
            <person name="Liu K.W."/>
            <person name="Li Z."/>
            <person name="Lohaus R."/>
            <person name="Hsiao Y.Y."/>
            <person name="Niu S.C."/>
            <person name="Wang J.Y."/>
            <person name="Lin Y.C."/>
            <person name="Xu Q."/>
            <person name="Chen L.J."/>
            <person name="Yoshida K."/>
            <person name="Fujiwara S."/>
            <person name="Wang Z.W."/>
            <person name="Zhang Y.Q."/>
            <person name="Mitsuda N."/>
            <person name="Wang M."/>
            <person name="Liu G.H."/>
            <person name="Pecoraro L."/>
            <person name="Huang H.X."/>
            <person name="Xiao X.J."/>
            <person name="Lin M."/>
            <person name="Wu X.Y."/>
            <person name="Wu W.L."/>
            <person name="Chen Y.Y."/>
            <person name="Chang S.B."/>
            <person name="Sakamoto S."/>
            <person name="Ohme-Takagi M."/>
            <person name="Yagi M."/>
            <person name="Zeng S.J."/>
            <person name="Shen C.Y."/>
            <person name="Yeh C.M."/>
            <person name="Luo Y.B."/>
            <person name="Tsai W.C."/>
            <person name="Van de Peer Y."/>
            <person name="Liu Z.J."/>
        </authorList>
    </citation>
    <scope>NUCLEOTIDE SEQUENCE [LARGE SCALE GENOMIC DNA]</scope>
    <source>
        <tissue evidence="7">The whole plant</tissue>
    </source>
</reference>
<dbReference type="CDD" id="cd09272">
    <property type="entry name" value="RNase_HI_RT_Ty1"/>
    <property type="match status" value="1"/>
</dbReference>
<dbReference type="Pfam" id="PF25597">
    <property type="entry name" value="SH3_retrovirus"/>
    <property type="match status" value="1"/>
</dbReference>
<name>A0A2I0WCF0_9ASPA</name>
<protein>
    <submittedName>
        <fullName evidence="7">Retrovirus-related Pol polyprotein from transposon TNT 1-94</fullName>
    </submittedName>
</protein>
<dbReference type="InterPro" id="IPR054722">
    <property type="entry name" value="PolX-like_BBD"/>
</dbReference>
<feature type="domain" description="Integrase catalytic" evidence="6">
    <location>
        <begin position="519"/>
        <end position="685"/>
    </location>
</feature>
<dbReference type="Pfam" id="PF00665">
    <property type="entry name" value="rve"/>
    <property type="match status" value="1"/>
</dbReference>
<dbReference type="InterPro" id="IPR043502">
    <property type="entry name" value="DNA/RNA_pol_sf"/>
</dbReference>
<dbReference type="GO" id="GO:0015074">
    <property type="term" value="P:DNA integration"/>
    <property type="evidence" value="ECO:0007669"/>
    <property type="project" value="InterPro"/>
</dbReference>
<organism evidence="7 8">
    <name type="scientific">Dendrobium catenatum</name>
    <dbReference type="NCBI Taxonomy" id="906689"/>
    <lineage>
        <taxon>Eukaryota</taxon>
        <taxon>Viridiplantae</taxon>
        <taxon>Streptophyta</taxon>
        <taxon>Embryophyta</taxon>
        <taxon>Tracheophyta</taxon>
        <taxon>Spermatophyta</taxon>
        <taxon>Magnoliopsida</taxon>
        <taxon>Liliopsida</taxon>
        <taxon>Asparagales</taxon>
        <taxon>Orchidaceae</taxon>
        <taxon>Epidendroideae</taxon>
        <taxon>Malaxideae</taxon>
        <taxon>Dendrobiinae</taxon>
        <taxon>Dendrobium</taxon>
    </lineage>
</organism>
<evidence type="ECO:0000256" key="4">
    <source>
        <dbReference type="ARBA" id="ARBA00022801"/>
    </source>
</evidence>
<evidence type="ECO:0000256" key="1">
    <source>
        <dbReference type="ARBA" id="ARBA00022670"/>
    </source>
</evidence>
<sequence length="1382" mass="155695">MEDSSSSISALEAILPHPLIPIPPQLKFLITQIKILVSNPLTSENYPLWKSQVEKIFSANGFMGFLDGSIKCPLTASDIPHPDRESPYQVWSLLDQNLASALLSVISVSILPYVLSLKHCAEIWATLSHRLQASTRSRIVQLKNELYHLSKGDQSMTQYLLTVKSKVDAIVAAGSSLDSEEIIFHTLNGLPAKYQSFKSAIRTNLQPLSLDDLYTLLCSEELNLAHEASQELQSLQLFDSTLALAASRGKGRGRQQYSGRGRSSTQQRTNRSSNAAPQNSQRNDRQAYRNVICQICSKQGHSAVKCWYRHDNTYQETSHNQALFSPTDSSPQADWFLDTGASTHLTSNASHLRAVEPYHGQSQVTIGNGQQLPIQYTGKGILPTPSGKLQLNHLYQVPNLSFNLLSVSQLTRDNSCTVTFSSDGYKIKDLKTKRVLLQGPCHNGLYSVRSSIPTSNLALLAVHTVQDLWHSRLGHPDSNKLRLLAKHHSEIHTILATKNCHTCNLAKSKRLSFSNSTSTTIAPFDIIHSDVWGPSPTKSLNGFSYYVSFIDDYSRYCWVFPLFQKSEVYSKFVEFYHMVKCQFARTIKILRTDGGGEYINRHFQQFCKQYGLLHQYTCPYTPAQNGIAERKHRHIVETIRSLLLHSSTPHTLWTHALFTAVHLINILPSRTLNNKTPHEILFQHKPTYSHIKTFGCLCYPWLRPYCKTKLGPLSKPCVFIGYASSQKGYHCLDPNTNKIYTSRHVVFTEHIFPYAQIQRFTDPTKTSIRIPPLLLVPASCIPTSTSRISPQHSSSHHQIQQTVTVPSLPPIASDTITVEKPARTHHMTTRSRTGHLKPKTVFNLSHQINPPDPTSYIQASKHPHWRHAMSLEFQDLQSQGTWDLVPPSPHMNVLGCKWMFRTKYNSDGSISRHKARLVALGCNQEYGIDYYETFSPVAKIPTFRILITIALHNSWPIHQLDVSNAFLHGSLNETIYMKQPAGFQDHTYPTYVCKLKKALYGLKQSPRQWFATLTGHLSTLGFGTSHSDPSLLISCKNNIRLYFLIYVDDIIVTGNNTTAVQELLMNLHARFNMRNLGKLSQFLGITAVKTEQGLLLHQQRFAHTILERAGMLNCKPVSTPICTKESPSSSPSPDFANPLLYRQLVGSLQYLTLTRPDIAYAVNRACQYMHKPTDQHFHSLKRILRFIKGSLNFGLPLSRESIILTSYVDSDWAGDHQDRKSTSGYCTFLGNSVVAWSVKKQTTVARSSTEAEYRALASAATEVIWTRTLLQELGHPQSEPTKLYCDNISAIALANNPVFHARTKHIEVDCHFIRECIKNNSINVHHISTKDQIADLFTKALPTATFHHLSNKLISIIPTSVCPGVLEYKNKTRKDNVIRTVD</sequence>
<keyword evidence="4" id="KW-0378">Hydrolase</keyword>
<gene>
    <name evidence="7" type="ORF">MA16_Dca011020</name>
</gene>
<accession>A0A2I0WCF0</accession>
<dbReference type="GO" id="GO:0046872">
    <property type="term" value="F:metal ion binding"/>
    <property type="evidence" value="ECO:0007669"/>
    <property type="project" value="UniProtKB-KW"/>
</dbReference>
<dbReference type="InterPro" id="IPR057670">
    <property type="entry name" value="SH3_retrovirus"/>
</dbReference>
<reference evidence="7 8" key="1">
    <citation type="journal article" date="2016" name="Sci. Rep.">
        <title>The Dendrobium catenatum Lindl. genome sequence provides insights into polysaccharide synthase, floral development and adaptive evolution.</title>
        <authorList>
            <person name="Zhang G.Q."/>
            <person name="Xu Q."/>
            <person name="Bian C."/>
            <person name="Tsai W.C."/>
            <person name="Yeh C.M."/>
            <person name="Liu K.W."/>
            <person name="Yoshida K."/>
            <person name="Zhang L.S."/>
            <person name="Chang S.B."/>
            <person name="Chen F."/>
            <person name="Shi Y."/>
            <person name="Su Y.Y."/>
            <person name="Zhang Y.Q."/>
            <person name="Chen L.J."/>
            <person name="Yin Y."/>
            <person name="Lin M."/>
            <person name="Huang H."/>
            <person name="Deng H."/>
            <person name="Wang Z.W."/>
            <person name="Zhu S.L."/>
            <person name="Zhao X."/>
            <person name="Deng C."/>
            <person name="Niu S.C."/>
            <person name="Huang J."/>
            <person name="Wang M."/>
            <person name="Liu G.H."/>
            <person name="Yang H.J."/>
            <person name="Xiao X.J."/>
            <person name="Hsiao Y.Y."/>
            <person name="Wu W.L."/>
            <person name="Chen Y.Y."/>
            <person name="Mitsuda N."/>
            <person name="Ohme-Takagi M."/>
            <person name="Luo Y.B."/>
            <person name="Van de Peer Y."/>
            <person name="Liu Z.J."/>
        </authorList>
    </citation>
    <scope>NUCLEOTIDE SEQUENCE [LARGE SCALE GENOMIC DNA]</scope>
    <source>
        <tissue evidence="7">The whole plant</tissue>
    </source>
</reference>
<dbReference type="SUPFAM" id="SSF56672">
    <property type="entry name" value="DNA/RNA polymerases"/>
    <property type="match status" value="1"/>
</dbReference>
<dbReference type="SUPFAM" id="SSF53098">
    <property type="entry name" value="Ribonuclease H-like"/>
    <property type="match status" value="1"/>
</dbReference>
<feature type="region of interest" description="Disordered" evidence="5">
    <location>
        <begin position="248"/>
        <end position="284"/>
    </location>
</feature>
<dbReference type="PANTHER" id="PTHR42648">
    <property type="entry name" value="TRANSPOSASE, PUTATIVE-RELATED"/>
    <property type="match status" value="1"/>
</dbReference>
<dbReference type="InterPro" id="IPR025724">
    <property type="entry name" value="GAG-pre-integrase_dom"/>
</dbReference>
<dbReference type="PANTHER" id="PTHR42648:SF26">
    <property type="entry name" value="INTEGRASE CATALYTIC DOMAIN-CONTAINING PROTEIN"/>
    <property type="match status" value="1"/>
</dbReference>
<evidence type="ECO:0000256" key="2">
    <source>
        <dbReference type="ARBA" id="ARBA00022723"/>
    </source>
</evidence>
<keyword evidence="2" id="KW-0479">Metal-binding</keyword>
<keyword evidence="8" id="KW-1185">Reference proteome</keyword>
<dbReference type="InterPro" id="IPR013103">
    <property type="entry name" value="RVT_2"/>
</dbReference>
<dbReference type="GO" id="GO:0006508">
    <property type="term" value="P:proteolysis"/>
    <property type="evidence" value="ECO:0007669"/>
    <property type="project" value="UniProtKB-KW"/>
</dbReference>
<proteinExistence type="predicted"/>
<dbReference type="InterPro" id="IPR001584">
    <property type="entry name" value="Integrase_cat-core"/>
</dbReference>
<dbReference type="Proteomes" id="UP000233837">
    <property type="component" value="Unassembled WGS sequence"/>
</dbReference>
<dbReference type="Gene3D" id="3.30.420.10">
    <property type="entry name" value="Ribonuclease H-like superfamily/Ribonuclease H"/>
    <property type="match status" value="1"/>
</dbReference>
<dbReference type="InterPro" id="IPR036397">
    <property type="entry name" value="RNaseH_sf"/>
</dbReference>
<dbReference type="EMBL" id="KZ502753">
    <property type="protein sequence ID" value="PKU73330.1"/>
    <property type="molecule type" value="Genomic_DNA"/>
</dbReference>
<keyword evidence="1" id="KW-0645">Protease</keyword>
<evidence type="ECO:0000313" key="8">
    <source>
        <dbReference type="Proteomes" id="UP000233837"/>
    </source>
</evidence>
<keyword evidence="3" id="KW-0064">Aspartyl protease</keyword>
<evidence type="ECO:0000259" key="6">
    <source>
        <dbReference type="PROSITE" id="PS50994"/>
    </source>
</evidence>
<dbReference type="GO" id="GO:0003676">
    <property type="term" value="F:nucleic acid binding"/>
    <property type="evidence" value="ECO:0007669"/>
    <property type="project" value="InterPro"/>
</dbReference>
<dbReference type="Pfam" id="PF13976">
    <property type="entry name" value="gag_pre-integrs"/>
    <property type="match status" value="1"/>
</dbReference>
<dbReference type="Pfam" id="PF14223">
    <property type="entry name" value="Retrotran_gag_2"/>
    <property type="match status" value="1"/>
</dbReference>
<evidence type="ECO:0000256" key="3">
    <source>
        <dbReference type="ARBA" id="ARBA00022750"/>
    </source>
</evidence>
<evidence type="ECO:0000256" key="5">
    <source>
        <dbReference type="SAM" id="MobiDB-lite"/>
    </source>
</evidence>
<dbReference type="GO" id="GO:0004190">
    <property type="term" value="F:aspartic-type endopeptidase activity"/>
    <property type="evidence" value="ECO:0007669"/>
    <property type="project" value="UniProtKB-KW"/>
</dbReference>
<feature type="compositionally biased region" description="Low complexity" evidence="5">
    <location>
        <begin position="254"/>
        <end position="274"/>
    </location>
</feature>
<dbReference type="InterPro" id="IPR039537">
    <property type="entry name" value="Retrotran_Ty1/copia-like"/>
</dbReference>